<dbReference type="AlphaFoldDB" id="A0A6A6Z8X1"/>
<reference evidence="4" key="3">
    <citation type="submission" date="2025-04" db="UniProtKB">
        <authorList>
            <consortium name="RefSeq"/>
        </authorList>
    </citation>
    <scope>IDENTIFICATION</scope>
    <source>
        <strain evidence="4">CBS 304.34</strain>
    </source>
</reference>
<keyword evidence="3" id="KW-1185">Reference proteome</keyword>
<evidence type="ECO:0000313" key="2">
    <source>
        <dbReference type="EMBL" id="KAF2817571.1"/>
    </source>
</evidence>
<proteinExistence type="predicted"/>
<evidence type="ECO:0008006" key="5">
    <source>
        <dbReference type="Google" id="ProtNLM"/>
    </source>
</evidence>
<reference evidence="4" key="2">
    <citation type="submission" date="2020-04" db="EMBL/GenBank/DDBJ databases">
        <authorList>
            <consortium name="NCBI Genome Project"/>
        </authorList>
    </citation>
    <scope>NUCLEOTIDE SEQUENCE</scope>
    <source>
        <strain evidence="4">CBS 304.34</strain>
    </source>
</reference>
<accession>A0A6A6Z8X1</accession>
<feature type="non-terminal residue" evidence="2">
    <location>
        <position position="1"/>
    </location>
</feature>
<reference evidence="2 4" key="1">
    <citation type="journal article" date="2020" name="Stud. Mycol.">
        <title>101 Dothideomycetes genomes: a test case for predicting lifestyles and emergence of pathogens.</title>
        <authorList>
            <person name="Haridas S."/>
            <person name="Albert R."/>
            <person name="Binder M."/>
            <person name="Bloem J."/>
            <person name="Labutti K."/>
            <person name="Salamov A."/>
            <person name="Andreopoulos B."/>
            <person name="Baker S."/>
            <person name="Barry K."/>
            <person name="Bills G."/>
            <person name="Bluhm B."/>
            <person name="Cannon C."/>
            <person name="Castanera R."/>
            <person name="Culley D."/>
            <person name="Daum C."/>
            <person name="Ezra D."/>
            <person name="Gonzalez J."/>
            <person name="Henrissat B."/>
            <person name="Kuo A."/>
            <person name="Liang C."/>
            <person name="Lipzen A."/>
            <person name="Lutzoni F."/>
            <person name="Magnuson J."/>
            <person name="Mondo S."/>
            <person name="Nolan M."/>
            <person name="Ohm R."/>
            <person name="Pangilinan J."/>
            <person name="Park H.-J."/>
            <person name="Ramirez L."/>
            <person name="Alfaro M."/>
            <person name="Sun H."/>
            <person name="Tritt A."/>
            <person name="Yoshinaga Y."/>
            <person name="Zwiers L.-H."/>
            <person name="Turgeon B."/>
            <person name="Goodwin S."/>
            <person name="Spatafora J."/>
            <person name="Crous P."/>
            <person name="Grigoriev I."/>
        </authorList>
    </citation>
    <scope>NUCLEOTIDE SEQUENCE</scope>
    <source>
        <strain evidence="2 4">CBS 304.34</strain>
    </source>
</reference>
<dbReference type="GO" id="GO:0005524">
    <property type="term" value="F:ATP binding"/>
    <property type="evidence" value="ECO:0007669"/>
    <property type="project" value="UniProtKB-UniRule"/>
</dbReference>
<keyword evidence="1" id="KW-0547">Nucleotide-binding</keyword>
<evidence type="ECO:0000256" key="1">
    <source>
        <dbReference type="PROSITE-ProRule" id="PRU10141"/>
    </source>
</evidence>
<gene>
    <name evidence="2 4" type="ORF">BDZ99DRAFT_348871</name>
</gene>
<sequence length="134" mass="14819">IWLHDYHSAHGSAVGYNGQNQNEVRKSETWILAFEPGEENPFGEITIHSGSLAVEIKFVNHTTADPQYPSTEAPTEPRTINDTPIYFHDQLLGIGGFGEVHKVIRIRDGKVLAAKTFIPPANDKKTTKLGEKPA</sequence>
<evidence type="ECO:0000313" key="4">
    <source>
        <dbReference type="RefSeq" id="XP_033584535.1"/>
    </source>
</evidence>
<name>A0A6A6Z8X1_9PEZI</name>
<dbReference type="InterPro" id="IPR011009">
    <property type="entry name" value="Kinase-like_dom_sf"/>
</dbReference>
<dbReference type="SUPFAM" id="SSF56112">
    <property type="entry name" value="Protein kinase-like (PK-like)"/>
    <property type="match status" value="1"/>
</dbReference>
<feature type="non-terminal residue" evidence="2">
    <location>
        <position position="134"/>
    </location>
</feature>
<dbReference type="Proteomes" id="UP000504636">
    <property type="component" value="Unplaced"/>
</dbReference>
<dbReference type="PROSITE" id="PS00107">
    <property type="entry name" value="PROTEIN_KINASE_ATP"/>
    <property type="match status" value="1"/>
</dbReference>
<organism evidence="2">
    <name type="scientific">Mytilinidion resinicola</name>
    <dbReference type="NCBI Taxonomy" id="574789"/>
    <lineage>
        <taxon>Eukaryota</taxon>
        <taxon>Fungi</taxon>
        <taxon>Dikarya</taxon>
        <taxon>Ascomycota</taxon>
        <taxon>Pezizomycotina</taxon>
        <taxon>Dothideomycetes</taxon>
        <taxon>Pleosporomycetidae</taxon>
        <taxon>Mytilinidiales</taxon>
        <taxon>Mytilinidiaceae</taxon>
        <taxon>Mytilinidion</taxon>
    </lineage>
</organism>
<protein>
    <recommendedName>
        <fullName evidence="5">Protein kinase domain-containing protein</fullName>
    </recommendedName>
</protein>
<keyword evidence="1" id="KW-0067">ATP-binding</keyword>
<dbReference type="GeneID" id="54455366"/>
<evidence type="ECO:0000313" key="3">
    <source>
        <dbReference type="Proteomes" id="UP000504636"/>
    </source>
</evidence>
<dbReference type="RefSeq" id="XP_033584535.1">
    <property type="nucleotide sequence ID" value="XM_033714473.1"/>
</dbReference>
<dbReference type="InterPro" id="IPR017441">
    <property type="entry name" value="Protein_kinase_ATP_BS"/>
</dbReference>
<feature type="binding site" evidence="1">
    <location>
        <position position="115"/>
    </location>
    <ligand>
        <name>ATP</name>
        <dbReference type="ChEBI" id="CHEBI:30616"/>
    </ligand>
</feature>
<dbReference type="OrthoDB" id="10252171at2759"/>
<dbReference type="EMBL" id="MU003692">
    <property type="protein sequence ID" value="KAF2817571.1"/>
    <property type="molecule type" value="Genomic_DNA"/>
</dbReference>